<protein>
    <submittedName>
        <fullName evidence="1">Uncharacterized protein</fullName>
    </submittedName>
</protein>
<organism evidence="1">
    <name type="scientific">Tetraselmis virus 1</name>
    <dbReference type="NCBI Taxonomy" id="2060617"/>
    <lineage>
        <taxon>Viruses</taxon>
        <taxon>Varidnaviria</taxon>
        <taxon>Bamfordvirae</taxon>
        <taxon>Nucleocytoviricota</taxon>
        <taxon>Megaviricetes</taxon>
        <taxon>Imitervirales</taxon>
        <taxon>Allomimiviridae</taxon>
        <taxon>Oceanusvirus</taxon>
        <taxon>Oceanusvirus kaneohense</taxon>
    </lineage>
</organism>
<evidence type="ECO:0000313" key="1">
    <source>
        <dbReference type="EMBL" id="AUF82256.1"/>
    </source>
</evidence>
<dbReference type="EMBL" id="KY322437">
    <property type="protein sequence ID" value="AUF82256.1"/>
    <property type="molecule type" value="Genomic_DNA"/>
</dbReference>
<accession>A0A2P0VMX9</accession>
<dbReference type="Proteomes" id="UP000244773">
    <property type="component" value="Segment"/>
</dbReference>
<proteinExistence type="predicted"/>
<evidence type="ECO:0000313" key="2">
    <source>
        <dbReference type="Proteomes" id="UP000244773"/>
    </source>
</evidence>
<reference evidence="1" key="1">
    <citation type="journal article" date="2018" name="Virology">
        <title>A giant virus infecting green algae encodes key fermentation genes.</title>
        <authorList>
            <person name="Schvarcz C.R."/>
            <person name="Steward G.F."/>
        </authorList>
    </citation>
    <scope>NUCLEOTIDE SEQUENCE [LARGE SCALE GENOMIC DNA]</scope>
</reference>
<gene>
    <name evidence="1" type="ORF">TetV_164</name>
</gene>
<name>A0A2P0VMX9_9VIRU</name>
<keyword evidence="2" id="KW-1185">Reference proteome</keyword>
<sequence>MQKCKAILRERREPVVVSVSDNKDFSLKEIRYWTKIAENIIATNEKFLSEQRAKKEALKIIRSRVNK</sequence>